<keyword evidence="4" id="KW-1185">Reference proteome</keyword>
<keyword evidence="2" id="KW-0812">Transmembrane</keyword>
<dbReference type="EMBL" id="CP045737">
    <property type="protein sequence ID" value="QGG42451.1"/>
    <property type="molecule type" value="Genomic_DNA"/>
</dbReference>
<feature type="region of interest" description="Disordered" evidence="1">
    <location>
        <begin position="284"/>
        <end position="309"/>
    </location>
</feature>
<dbReference type="KEGG" id="aef:GEV26_14295"/>
<accession>A0A5Q2MKX8</accession>
<organism evidence="3 4">
    <name type="scientific">Aeromicrobium yanjiei</name>
    <dbReference type="NCBI Taxonomy" id="2662028"/>
    <lineage>
        <taxon>Bacteria</taxon>
        <taxon>Bacillati</taxon>
        <taxon>Actinomycetota</taxon>
        <taxon>Actinomycetes</taxon>
        <taxon>Propionibacteriales</taxon>
        <taxon>Nocardioidaceae</taxon>
        <taxon>Aeromicrobium</taxon>
    </lineage>
</organism>
<feature type="compositionally biased region" description="Low complexity" evidence="1">
    <location>
        <begin position="289"/>
        <end position="302"/>
    </location>
</feature>
<gene>
    <name evidence="3" type="ORF">GEV26_14295</name>
</gene>
<dbReference type="AlphaFoldDB" id="A0A5Q2MKX8"/>
<dbReference type="Proteomes" id="UP000392064">
    <property type="component" value="Chromosome"/>
</dbReference>
<name>A0A5Q2MKX8_9ACTN</name>
<sequence length="338" mass="35347">MNPRHRRLLIPGLLVALLIIVVVSSLADKAGAATSGEPVSRIADARITESSGLVIDRADADLAYTINDSGNAAAVYAVDVPTGRVVGSATPAATFTDTEALSADRAGTLWVADTGDNNRQRSDVALYSLPAFGREDGGAVSVKRFPLTYPEGRRDVESLVVNPRTDEKFLLTKGLLGGEVFALPDRLEQDEPNRVRVLDATVPGMLTDAAFTPDGAYVVARSYSRAYVLDARTWKQVDTLALPSVRQGETLAMEPDGRSILVGSEGGDSPLFRVAFTAPVPEVEPTERAGTAPAAGAPAAPDQGPPEGGNGFAGATWLWAGVVIALLAVISAAATRSR</sequence>
<keyword evidence="2" id="KW-1133">Transmembrane helix</keyword>
<proteinExistence type="predicted"/>
<protein>
    <submittedName>
        <fullName evidence="3">Uncharacterized protein</fullName>
    </submittedName>
</protein>
<reference evidence="3 4" key="1">
    <citation type="submission" date="2019-11" db="EMBL/GenBank/DDBJ databases">
        <authorList>
            <person name="Li J."/>
        </authorList>
    </citation>
    <scope>NUCLEOTIDE SEQUENCE [LARGE SCALE GENOMIC DNA]</scope>
    <source>
        <strain evidence="3 4">MF47</strain>
    </source>
</reference>
<evidence type="ECO:0000313" key="4">
    <source>
        <dbReference type="Proteomes" id="UP000392064"/>
    </source>
</evidence>
<dbReference type="RefSeq" id="WP_153654116.1">
    <property type="nucleotide sequence ID" value="NZ_CP045737.1"/>
</dbReference>
<dbReference type="SUPFAM" id="SSF75011">
    <property type="entry name" value="3-carboxy-cis,cis-mucoante lactonizing enzyme"/>
    <property type="match status" value="1"/>
</dbReference>
<evidence type="ECO:0000313" key="3">
    <source>
        <dbReference type="EMBL" id="QGG42451.1"/>
    </source>
</evidence>
<dbReference type="Gene3D" id="2.130.10.10">
    <property type="entry name" value="YVTN repeat-like/Quinoprotein amine dehydrogenase"/>
    <property type="match status" value="1"/>
</dbReference>
<evidence type="ECO:0000256" key="1">
    <source>
        <dbReference type="SAM" id="MobiDB-lite"/>
    </source>
</evidence>
<keyword evidence="2" id="KW-0472">Membrane</keyword>
<evidence type="ECO:0000256" key="2">
    <source>
        <dbReference type="SAM" id="Phobius"/>
    </source>
</evidence>
<dbReference type="InterPro" id="IPR015943">
    <property type="entry name" value="WD40/YVTN_repeat-like_dom_sf"/>
</dbReference>
<feature type="transmembrane region" description="Helical" evidence="2">
    <location>
        <begin position="317"/>
        <end position="335"/>
    </location>
</feature>